<evidence type="ECO:0000313" key="22">
    <source>
        <dbReference type="Proteomes" id="UP000887567"/>
    </source>
</evidence>
<feature type="transmembrane region" description="Helical" evidence="18">
    <location>
        <begin position="593"/>
        <end position="611"/>
    </location>
</feature>
<keyword evidence="8 19" id="KW-0732">Signal</keyword>
<feature type="domain" description="Disease resistance R13L4/SHOC-2-like LRR" evidence="20">
    <location>
        <begin position="196"/>
        <end position="284"/>
    </location>
</feature>
<keyword evidence="10" id="KW-0547">Nucleotide-binding</keyword>
<dbReference type="EC" id="2.7.11.1" evidence="2"/>
<feature type="transmembrane region" description="Helical" evidence="18">
    <location>
        <begin position="864"/>
        <end position="883"/>
    </location>
</feature>
<dbReference type="EnsemblMetazoa" id="XM_021059150.2">
    <property type="protein sequence ID" value="XP_020914809.1"/>
    <property type="gene ID" value="LOC110252342"/>
</dbReference>
<evidence type="ECO:0000256" key="7">
    <source>
        <dbReference type="ARBA" id="ARBA00022692"/>
    </source>
</evidence>
<comment type="catalytic activity">
    <reaction evidence="16">
        <text>L-threonyl-[protein] + ATP = O-phospho-L-threonyl-[protein] + ADP + H(+)</text>
        <dbReference type="Rhea" id="RHEA:46608"/>
        <dbReference type="Rhea" id="RHEA-COMP:11060"/>
        <dbReference type="Rhea" id="RHEA-COMP:11605"/>
        <dbReference type="ChEBI" id="CHEBI:15378"/>
        <dbReference type="ChEBI" id="CHEBI:30013"/>
        <dbReference type="ChEBI" id="CHEBI:30616"/>
        <dbReference type="ChEBI" id="CHEBI:61977"/>
        <dbReference type="ChEBI" id="CHEBI:456216"/>
        <dbReference type="EC" id="2.7.11.1"/>
    </reaction>
</comment>
<evidence type="ECO:0000256" key="13">
    <source>
        <dbReference type="ARBA" id="ARBA00023136"/>
    </source>
</evidence>
<evidence type="ECO:0000256" key="17">
    <source>
        <dbReference type="ARBA" id="ARBA00048679"/>
    </source>
</evidence>
<dbReference type="RefSeq" id="XP_020914809.1">
    <property type="nucleotide sequence ID" value="XM_021059150.2"/>
</dbReference>
<comment type="catalytic activity">
    <reaction evidence="17">
        <text>L-seryl-[protein] + ATP = O-phospho-L-seryl-[protein] + ADP + H(+)</text>
        <dbReference type="Rhea" id="RHEA:17989"/>
        <dbReference type="Rhea" id="RHEA-COMP:9863"/>
        <dbReference type="Rhea" id="RHEA-COMP:11604"/>
        <dbReference type="ChEBI" id="CHEBI:15378"/>
        <dbReference type="ChEBI" id="CHEBI:29999"/>
        <dbReference type="ChEBI" id="CHEBI:30616"/>
        <dbReference type="ChEBI" id="CHEBI:83421"/>
        <dbReference type="ChEBI" id="CHEBI:456216"/>
        <dbReference type="EC" id="2.7.11.1"/>
    </reaction>
</comment>
<evidence type="ECO:0000256" key="15">
    <source>
        <dbReference type="ARBA" id="ARBA00023180"/>
    </source>
</evidence>
<dbReference type="OrthoDB" id="676979at2759"/>
<dbReference type="InterPro" id="IPR032675">
    <property type="entry name" value="LRR_dom_sf"/>
</dbReference>
<organism evidence="21 22">
    <name type="scientific">Exaiptasia diaphana</name>
    <name type="common">Tropical sea anemone</name>
    <name type="synonym">Aiptasia pulchella</name>
    <dbReference type="NCBI Taxonomy" id="2652724"/>
    <lineage>
        <taxon>Eukaryota</taxon>
        <taxon>Metazoa</taxon>
        <taxon>Cnidaria</taxon>
        <taxon>Anthozoa</taxon>
        <taxon>Hexacorallia</taxon>
        <taxon>Actiniaria</taxon>
        <taxon>Aiptasiidae</taxon>
        <taxon>Exaiptasia</taxon>
    </lineage>
</organism>
<feature type="transmembrane region" description="Helical" evidence="18">
    <location>
        <begin position="749"/>
        <end position="770"/>
    </location>
</feature>
<dbReference type="GO" id="GO:0005524">
    <property type="term" value="F:ATP binding"/>
    <property type="evidence" value="ECO:0007669"/>
    <property type="project" value="UniProtKB-KW"/>
</dbReference>
<evidence type="ECO:0000256" key="3">
    <source>
        <dbReference type="ARBA" id="ARBA00022475"/>
    </source>
</evidence>
<feature type="transmembrane region" description="Helical" evidence="18">
    <location>
        <begin position="693"/>
        <end position="716"/>
    </location>
</feature>
<feature type="transmembrane region" description="Helical" evidence="18">
    <location>
        <begin position="808"/>
        <end position="830"/>
    </location>
</feature>
<keyword evidence="4" id="KW-0597">Phosphoprotein</keyword>
<evidence type="ECO:0000259" key="20">
    <source>
        <dbReference type="Pfam" id="PF23598"/>
    </source>
</evidence>
<dbReference type="Proteomes" id="UP000887567">
    <property type="component" value="Unplaced"/>
</dbReference>
<dbReference type="Pfam" id="PF23598">
    <property type="entry name" value="LRR_14"/>
    <property type="match status" value="1"/>
</dbReference>
<evidence type="ECO:0000256" key="2">
    <source>
        <dbReference type="ARBA" id="ARBA00012513"/>
    </source>
</evidence>
<keyword evidence="15" id="KW-0325">Glycoprotein</keyword>
<proteinExistence type="predicted"/>
<evidence type="ECO:0000256" key="9">
    <source>
        <dbReference type="ARBA" id="ARBA00022737"/>
    </source>
</evidence>
<keyword evidence="22" id="KW-1185">Reference proteome</keyword>
<feature type="transmembrane region" description="Helical" evidence="18">
    <location>
        <begin position="520"/>
        <end position="539"/>
    </location>
</feature>
<feature type="transmembrane region" description="Helical" evidence="18">
    <location>
        <begin position="544"/>
        <end position="560"/>
    </location>
</feature>
<dbReference type="FunFam" id="3.80.10.10:FF:000416">
    <property type="entry name" value="Probable leucine-rich repeat receptor-like protein kinase At5g63930"/>
    <property type="match status" value="1"/>
</dbReference>
<dbReference type="SUPFAM" id="SSF52058">
    <property type="entry name" value="L domain-like"/>
    <property type="match status" value="1"/>
</dbReference>
<dbReference type="GO" id="GO:0005886">
    <property type="term" value="C:plasma membrane"/>
    <property type="evidence" value="ECO:0007669"/>
    <property type="project" value="UniProtKB-SubCell"/>
</dbReference>
<protein>
    <recommendedName>
        <fullName evidence="2">non-specific serine/threonine protein kinase</fullName>
        <ecNumber evidence="2">2.7.11.1</ecNumber>
    </recommendedName>
</protein>
<evidence type="ECO:0000256" key="10">
    <source>
        <dbReference type="ARBA" id="ARBA00022741"/>
    </source>
</evidence>
<feature type="transmembrane region" description="Helical" evidence="18">
    <location>
        <begin position="836"/>
        <end position="852"/>
    </location>
</feature>
<evidence type="ECO:0000256" key="11">
    <source>
        <dbReference type="ARBA" id="ARBA00022840"/>
    </source>
</evidence>
<name>A0A913Y4U2_EXADI</name>
<dbReference type="PANTHER" id="PTHR47988">
    <property type="entry name" value="SOMATIC EMBRYOGENESIS RECEPTOR KINASE 1"/>
    <property type="match status" value="1"/>
</dbReference>
<evidence type="ECO:0000256" key="19">
    <source>
        <dbReference type="SAM" id="SignalP"/>
    </source>
</evidence>
<feature type="signal peptide" evidence="19">
    <location>
        <begin position="1"/>
        <end position="19"/>
    </location>
</feature>
<keyword evidence="6" id="KW-0808">Transferase</keyword>
<keyword evidence="12 18" id="KW-1133">Transmembrane helix</keyword>
<evidence type="ECO:0000256" key="5">
    <source>
        <dbReference type="ARBA" id="ARBA00022614"/>
    </source>
</evidence>
<sequence length="958" mass="107906">MNFLWSFLLFSVYLKFSLSLNQQEISALKKIKTKWNVSDLPGEPNCKAWYRHIRCNEKLNVVSLDFGFAKPELLSGSIPEALCNLTFLEELKLFGNRLSGTIPTCIGDLVHLKYLDFSGNCLGGEIPGSLGNLIKMEYFDLSVNHHVNFSFSHRDLCEKSIKSNGLTGALPASLGKMNKVKFFYLSGNKLSGPIPESIGNLSNVMYMYINANSISGSLPKSIGNLKNLQDLQLNKNNLSGVLPKEIGNCSSLRIIQMNRNLLGGRIPDTIGNLAQLQALELLDNELTGKIPEFKTTPVLDLNLFDVRNNNLTGRLPVSFGDAPLRYLFVSNNINLKGISNKLPEYIEANYSSRSVVDERRHFDCPGFNLLSRVFKVTAPLVQLDPEYYNYTLCNCKPGFFGNPPNGCRTCLDNGVCQGDERTVQSSMMIPLNFYPVTDDAGTLKGLEQCSFDLANGSFAPCNPKDDCFYGKNGLQAKSGNCTLCAKGYEGRLCSRCTCSPHECFYHSHTRCLPCKTMSTTSLALFFAALVIILILFALFHDSSLVRLLLIIILVSLALTLESGSWLYLNFLVVFIVLIPATSNGLSSGLVKSLIFYLQTVPAIFPPYWYFLATNWFSRISFSNVNFIGLDCLFPQTLGVSKRAHLYRFILSLFAPVIIFLFVLIFLVFKKIVLFICRKTGLRETSSGSMRTQILFSLVFIAYFSYFNASTLVISVFSCSKDSSGYEYMNREHYRSVRCYNTTEWQSMAIAASFAGCFLILLPLLSFIILLKTHRMSLDDPSLTAWLGYLYGSYRPTEVRSSSKLRNSFWFYFEVFYMIYRICLAFCLAEGKVSGESMFFVMALLLVLLPVFLGFKPYSRPVDNYAAFTSTMTLILTLFATTISKTPEFYSIPLPFFILALNGLTILMYFVLIVWYGKDDLKNNVDSLKQTILFCYDRIKLCQNSFRENQGHFVEPLTL</sequence>
<accession>A0A913Y4U2</accession>
<dbReference type="KEGG" id="epa:110252342"/>
<comment type="subcellular location">
    <subcellularLocation>
        <location evidence="1">Cell membrane</location>
        <topology evidence="1">Single-pass type I membrane protein</topology>
    </subcellularLocation>
</comment>
<reference evidence="21" key="1">
    <citation type="submission" date="2022-11" db="UniProtKB">
        <authorList>
            <consortium name="EnsemblMetazoa"/>
        </authorList>
    </citation>
    <scope>IDENTIFICATION</scope>
</reference>
<evidence type="ECO:0000256" key="8">
    <source>
        <dbReference type="ARBA" id="ARBA00022729"/>
    </source>
</evidence>
<feature type="transmembrane region" description="Helical" evidence="18">
    <location>
        <begin position="566"/>
        <end position="586"/>
    </location>
</feature>
<evidence type="ECO:0000256" key="16">
    <source>
        <dbReference type="ARBA" id="ARBA00047899"/>
    </source>
</evidence>
<evidence type="ECO:0000256" key="12">
    <source>
        <dbReference type="ARBA" id="ARBA00022989"/>
    </source>
</evidence>
<evidence type="ECO:0000256" key="18">
    <source>
        <dbReference type="SAM" id="Phobius"/>
    </source>
</evidence>
<keyword evidence="7 18" id="KW-0812">Transmembrane</keyword>
<keyword evidence="13 18" id="KW-0472">Membrane</keyword>
<keyword evidence="9" id="KW-0677">Repeat</keyword>
<evidence type="ECO:0000256" key="14">
    <source>
        <dbReference type="ARBA" id="ARBA00023170"/>
    </source>
</evidence>
<keyword evidence="3" id="KW-1003">Cell membrane</keyword>
<dbReference type="GeneID" id="110252342"/>
<keyword evidence="5" id="KW-0433">Leucine-rich repeat</keyword>
<feature type="transmembrane region" description="Helical" evidence="18">
    <location>
        <begin position="895"/>
        <end position="916"/>
    </location>
</feature>
<evidence type="ECO:0000256" key="6">
    <source>
        <dbReference type="ARBA" id="ARBA00022679"/>
    </source>
</evidence>
<dbReference type="GO" id="GO:0004674">
    <property type="term" value="F:protein serine/threonine kinase activity"/>
    <property type="evidence" value="ECO:0007669"/>
    <property type="project" value="UniProtKB-EC"/>
</dbReference>
<dbReference type="Gene3D" id="3.80.10.10">
    <property type="entry name" value="Ribonuclease Inhibitor"/>
    <property type="match status" value="2"/>
</dbReference>
<evidence type="ECO:0000313" key="21">
    <source>
        <dbReference type="EnsemblMetazoa" id="XP_020914809.1"/>
    </source>
</evidence>
<keyword evidence="11" id="KW-0067">ATP-binding</keyword>
<feature type="chain" id="PRO_5036908053" description="non-specific serine/threonine protein kinase" evidence="19">
    <location>
        <begin position="20"/>
        <end position="958"/>
    </location>
</feature>
<evidence type="ECO:0000256" key="4">
    <source>
        <dbReference type="ARBA" id="ARBA00022553"/>
    </source>
</evidence>
<evidence type="ECO:0000256" key="1">
    <source>
        <dbReference type="ARBA" id="ARBA00004251"/>
    </source>
</evidence>
<dbReference type="InterPro" id="IPR055414">
    <property type="entry name" value="LRR_R13L4/SHOC2-like"/>
</dbReference>
<dbReference type="Pfam" id="PF00560">
    <property type="entry name" value="LRR_1"/>
    <property type="match status" value="2"/>
</dbReference>
<dbReference type="AlphaFoldDB" id="A0A913Y4U2"/>
<feature type="transmembrane region" description="Helical" evidence="18">
    <location>
        <begin position="648"/>
        <end position="672"/>
    </location>
</feature>
<dbReference type="InterPro" id="IPR001611">
    <property type="entry name" value="Leu-rich_rpt"/>
</dbReference>
<keyword evidence="14" id="KW-0675">Receptor</keyword>